<dbReference type="InterPro" id="IPR036291">
    <property type="entry name" value="NAD(P)-bd_dom_sf"/>
</dbReference>
<dbReference type="AlphaFoldDB" id="A0A8H6SFH3"/>
<name>A0A8H6SFH3_9AGAR</name>
<dbReference type="Pfam" id="PF00106">
    <property type="entry name" value="adh_short"/>
    <property type="match status" value="1"/>
</dbReference>
<keyword evidence="2" id="KW-0560">Oxidoreductase</keyword>
<dbReference type="GO" id="GO:0016491">
    <property type="term" value="F:oxidoreductase activity"/>
    <property type="evidence" value="ECO:0007669"/>
    <property type="project" value="UniProtKB-KW"/>
</dbReference>
<gene>
    <name evidence="3" type="ORF">MIND_00809600</name>
</gene>
<keyword evidence="4" id="KW-1185">Reference proteome</keyword>
<sequence length="326" mass="35220">MSLPSFGFSTTSDEVVDALSATISGKNVLITGTTLNTIGFEAARAIAKHAAIITITGYNADRLQLSAETLKKEAPTAVIRHIQLDLSSLDAVRNAAALLNEQPEPLHVLIHNAAHTNGTTTITKDDIEIQLAVDHFAPFLLTKLLLAKLLRSASADWTPRVVYVASEVHALGPGIDLAGLRKPVPGSESEKNLFLRYHEAKQAVVMTAGELAKRADGKLRVYSLHPGLIFTNAMMQAEVVPTMKAIGALKEDGQPNPDYKKWKTIPQGAATTIVAAFDPRLDDKSGSYLVDCVEANDQRAPNCVNPANREKVWKLTEGIIGEKFEL</sequence>
<comment type="similarity">
    <text evidence="1">Belongs to the short-chain dehydrogenases/reductases (SDR) family.</text>
</comment>
<dbReference type="PANTHER" id="PTHR24320:SF283">
    <property type="entry name" value="RETINOL DEHYDROGENASE 11"/>
    <property type="match status" value="1"/>
</dbReference>
<evidence type="ECO:0000313" key="3">
    <source>
        <dbReference type="EMBL" id="KAF7298625.1"/>
    </source>
</evidence>
<dbReference type="EMBL" id="JACAZF010000007">
    <property type="protein sequence ID" value="KAF7298625.1"/>
    <property type="molecule type" value="Genomic_DNA"/>
</dbReference>
<dbReference type="Proteomes" id="UP000636479">
    <property type="component" value="Unassembled WGS sequence"/>
</dbReference>
<reference evidence="3" key="1">
    <citation type="submission" date="2020-05" db="EMBL/GenBank/DDBJ databases">
        <title>Mycena genomes resolve the evolution of fungal bioluminescence.</title>
        <authorList>
            <person name="Tsai I.J."/>
        </authorList>
    </citation>
    <scope>NUCLEOTIDE SEQUENCE</scope>
    <source>
        <strain evidence="3">171206Taipei</strain>
    </source>
</reference>
<evidence type="ECO:0000256" key="1">
    <source>
        <dbReference type="ARBA" id="ARBA00006484"/>
    </source>
</evidence>
<evidence type="ECO:0000313" key="4">
    <source>
        <dbReference type="Proteomes" id="UP000636479"/>
    </source>
</evidence>
<dbReference type="Gene3D" id="3.40.50.720">
    <property type="entry name" value="NAD(P)-binding Rossmann-like Domain"/>
    <property type="match status" value="1"/>
</dbReference>
<dbReference type="InterPro" id="IPR002347">
    <property type="entry name" value="SDR_fam"/>
</dbReference>
<proteinExistence type="inferred from homology"/>
<protein>
    <submittedName>
        <fullName evidence="3">Short-chain dehydrogenase/reductase family protein</fullName>
    </submittedName>
</protein>
<dbReference type="SUPFAM" id="SSF51735">
    <property type="entry name" value="NAD(P)-binding Rossmann-fold domains"/>
    <property type="match status" value="1"/>
</dbReference>
<dbReference type="PANTHER" id="PTHR24320">
    <property type="entry name" value="RETINOL DEHYDROGENASE"/>
    <property type="match status" value="1"/>
</dbReference>
<comment type="caution">
    <text evidence="3">The sequence shown here is derived from an EMBL/GenBank/DDBJ whole genome shotgun (WGS) entry which is preliminary data.</text>
</comment>
<evidence type="ECO:0000256" key="2">
    <source>
        <dbReference type="ARBA" id="ARBA00023002"/>
    </source>
</evidence>
<dbReference type="RefSeq" id="XP_037218013.1">
    <property type="nucleotide sequence ID" value="XM_037364771.1"/>
</dbReference>
<accession>A0A8H6SFH3</accession>
<dbReference type="OrthoDB" id="191139at2759"/>
<dbReference type="GeneID" id="59347287"/>
<organism evidence="3 4">
    <name type="scientific">Mycena indigotica</name>
    <dbReference type="NCBI Taxonomy" id="2126181"/>
    <lineage>
        <taxon>Eukaryota</taxon>
        <taxon>Fungi</taxon>
        <taxon>Dikarya</taxon>
        <taxon>Basidiomycota</taxon>
        <taxon>Agaricomycotina</taxon>
        <taxon>Agaricomycetes</taxon>
        <taxon>Agaricomycetidae</taxon>
        <taxon>Agaricales</taxon>
        <taxon>Marasmiineae</taxon>
        <taxon>Mycenaceae</taxon>
        <taxon>Mycena</taxon>
    </lineage>
</organism>